<organism evidence="1 2">
    <name type="scientific">Panagrolaimus sp. ES5</name>
    <dbReference type="NCBI Taxonomy" id="591445"/>
    <lineage>
        <taxon>Eukaryota</taxon>
        <taxon>Metazoa</taxon>
        <taxon>Ecdysozoa</taxon>
        <taxon>Nematoda</taxon>
        <taxon>Chromadorea</taxon>
        <taxon>Rhabditida</taxon>
        <taxon>Tylenchina</taxon>
        <taxon>Panagrolaimomorpha</taxon>
        <taxon>Panagrolaimoidea</taxon>
        <taxon>Panagrolaimidae</taxon>
        <taxon>Panagrolaimus</taxon>
    </lineage>
</organism>
<evidence type="ECO:0000313" key="2">
    <source>
        <dbReference type="WBParaSite" id="ES5_v2.g17972.t1"/>
    </source>
</evidence>
<accession>A0AC34FKS8</accession>
<proteinExistence type="predicted"/>
<sequence>MMNPSQTADVEKNGPPSDDHMKRVQQQVQEVKAIMADNVVRVMERGERLEDLDARTDALHASSQNFQTSAQRVHRNMCMKNLKWTIILGIFVVLIVALIIVLILNGAGVFDNN</sequence>
<protein>
    <submittedName>
        <fullName evidence="2">V-SNARE coiled-coil homology domain-containing protein</fullName>
    </submittedName>
</protein>
<reference evidence="2" key="1">
    <citation type="submission" date="2022-11" db="UniProtKB">
        <authorList>
            <consortium name="WormBaseParasite"/>
        </authorList>
    </citation>
    <scope>IDENTIFICATION</scope>
</reference>
<dbReference type="WBParaSite" id="ES5_v2.g17972.t1">
    <property type="protein sequence ID" value="ES5_v2.g17972.t1"/>
    <property type="gene ID" value="ES5_v2.g17972"/>
</dbReference>
<dbReference type="Proteomes" id="UP000887579">
    <property type="component" value="Unplaced"/>
</dbReference>
<evidence type="ECO:0000313" key="1">
    <source>
        <dbReference type="Proteomes" id="UP000887579"/>
    </source>
</evidence>
<name>A0AC34FKS8_9BILA</name>